<reference evidence="2" key="1">
    <citation type="submission" date="2021-01" db="UniProtKB">
        <authorList>
            <consortium name="EnsemblMetazoa"/>
        </authorList>
    </citation>
    <scope>IDENTIFICATION</scope>
</reference>
<accession>A0A7M5WZ98</accession>
<evidence type="ECO:0000313" key="3">
    <source>
        <dbReference type="Proteomes" id="UP000594262"/>
    </source>
</evidence>
<dbReference type="GO" id="GO:0005829">
    <property type="term" value="C:cytosol"/>
    <property type="evidence" value="ECO:0007669"/>
    <property type="project" value="TreeGrafter"/>
</dbReference>
<dbReference type="RefSeq" id="XP_066919098.1">
    <property type="nucleotide sequence ID" value="XM_067062997.1"/>
</dbReference>
<dbReference type="AlphaFoldDB" id="A0A7M5WZ98"/>
<dbReference type="PANTHER" id="PTHR43725:SF32">
    <property type="entry name" value="NAD-DEPENDENT EPIMERASE_DEHYDRATASE DOMAIN-CONTAINING PROTEIN"/>
    <property type="match status" value="1"/>
</dbReference>
<dbReference type="Gene3D" id="3.40.50.720">
    <property type="entry name" value="NAD(P)-binding Rossmann-like Domain"/>
    <property type="match status" value="1"/>
</dbReference>
<proteinExistence type="predicted"/>
<dbReference type="PANTHER" id="PTHR43725">
    <property type="entry name" value="UDP-GLUCOSE 4-EPIMERASE"/>
    <property type="match status" value="1"/>
</dbReference>
<keyword evidence="3" id="KW-1185">Reference proteome</keyword>
<dbReference type="GO" id="GO:0003978">
    <property type="term" value="F:UDP-glucose 4-epimerase activity"/>
    <property type="evidence" value="ECO:0007669"/>
    <property type="project" value="TreeGrafter"/>
</dbReference>
<name>A0A7M5WZ98_9CNID</name>
<evidence type="ECO:0000259" key="1">
    <source>
        <dbReference type="Pfam" id="PF01370"/>
    </source>
</evidence>
<protein>
    <recommendedName>
        <fullName evidence="1">NAD-dependent epimerase/dehydratase domain-containing protein</fullName>
    </recommendedName>
</protein>
<dbReference type="SUPFAM" id="SSF51735">
    <property type="entry name" value="NAD(P)-binding Rossmann-fold domains"/>
    <property type="match status" value="1"/>
</dbReference>
<dbReference type="OrthoDB" id="16464at2759"/>
<feature type="domain" description="NAD-dependent epimerase/dehydratase" evidence="1">
    <location>
        <begin position="132"/>
        <end position="271"/>
    </location>
</feature>
<dbReference type="GeneID" id="136806425"/>
<dbReference type="GO" id="GO:0005996">
    <property type="term" value="P:monosaccharide metabolic process"/>
    <property type="evidence" value="ECO:0007669"/>
    <property type="project" value="TreeGrafter"/>
</dbReference>
<dbReference type="InterPro" id="IPR036291">
    <property type="entry name" value="NAD(P)-bd_dom_sf"/>
</dbReference>
<dbReference type="Proteomes" id="UP000594262">
    <property type="component" value="Unplaced"/>
</dbReference>
<dbReference type="EnsemblMetazoa" id="CLYHEMT015323.1">
    <property type="protein sequence ID" value="CLYHEMP015323.1"/>
    <property type="gene ID" value="CLYHEMG015323"/>
</dbReference>
<evidence type="ECO:0000313" key="2">
    <source>
        <dbReference type="EnsemblMetazoa" id="CLYHEMP015323.1"/>
    </source>
</evidence>
<dbReference type="InterPro" id="IPR001509">
    <property type="entry name" value="Epimerase_deHydtase"/>
</dbReference>
<dbReference type="Pfam" id="PF01370">
    <property type="entry name" value="Epimerase"/>
    <property type="match status" value="1"/>
</dbReference>
<sequence>MSMYTLELNYQMLISTLIKTLVILSTCQLCFSLKNILILGGDGMMGSATTKLLMKQKTKFNLTLVNRGNWYWDSEETIKPFVHHYECTRGDGFRDLCTRLNDGLFYDAIVDFSCYHPLDMEDILIVFRGRFGKYIYISSDSVYEVCQGKNHVGYSKETDALRPHDKALQEQLNKRDSYGHQKLQGEETLQKFYKRLKFDYIALRLPDVIGPRDNTNRFWKCFLWTKFTDIIGPVTIPKEVQDLPLSFVYSHDVAQLIYSLADEVYSPDVYNQAYNLGFKKLYTLRNIFQDMSSFIGRGSVNITEGDFRIGFPSVTRGPVDISKAEKMLAWKPTPIEKALVETMEFYDDAQFNGDYKYIMDRVLEFHGVSRDKYREFVIQHHKEMESRQKQEL</sequence>
<organism evidence="2 3">
    <name type="scientific">Clytia hemisphaerica</name>
    <dbReference type="NCBI Taxonomy" id="252671"/>
    <lineage>
        <taxon>Eukaryota</taxon>
        <taxon>Metazoa</taxon>
        <taxon>Cnidaria</taxon>
        <taxon>Hydrozoa</taxon>
        <taxon>Hydroidolina</taxon>
        <taxon>Leptothecata</taxon>
        <taxon>Obeliida</taxon>
        <taxon>Clytiidae</taxon>
        <taxon>Clytia</taxon>
    </lineage>
</organism>